<name>C5FW03_ARTOC</name>
<dbReference type="eggNOG" id="ENOG502SIQT">
    <property type="taxonomic scope" value="Eukaryota"/>
</dbReference>
<dbReference type="STRING" id="554155.C5FW03"/>
<dbReference type="Proteomes" id="UP000002035">
    <property type="component" value="Unassembled WGS sequence"/>
</dbReference>
<dbReference type="OMA" id="DCCAEGH"/>
<gene>
    <name evidence="1" type="ORF">MCYG_06906</name>
</gene>
<dbReference type="EMBL" id="DS995706">
    <property type="protein sequence ID" value="EEQ34087.1"/>
    <property type="molecule type" value="Genomic_DNA"/>
</dbReference>
<sequence>MTVRVASRGKQNQEIPVILMKLIYLGLLTNILNPPSLIHAANVAVRKMGNNAIIERNKVAWLGEDGFQDGFSCPDTHVLNPSADKQFASCCLPGQTLKGTSTTAFDCCAEGHDLAGSEAIGYTCCPTGQVYDGRVCKNGKPLVQGKCACSEDKNLTAEGCCEPEECSSGLKTELYVMDLTSPINATGKCYTFLEKNGQLLGYLRTGGHYNAAPDSRDRIFGKFQLCRDRTCNPGRPINSGDELYIKDLHGTPMDGADAGQWLNNAADGAHIGKTPDFTKAGRFAITKWPCGKYCITGAEFGLGPACPADQPALTFYTRSSEPCVPFELTEVPCRVRDIENNCIWHNGKDQCCDKIDCSERVCHK</sequence>
<evidence type="ECO:0000313" key="1">
    <source>
        <dbReference type="EMBL" id="EEQ34087.1"/>
    </source>
</evidence>
<keyword evidence="2" id="KW-1185">Reference proteome</keyword>
<reference evidence="2" key="1">
    <citation type="journal article" date="2012" name="MBio">
        <title>Comparative genome analysis of Trichophyton rubrum and related dermatophytes reveals candidate genes involved in infection.</title>
        <authorList>
            <person name="Martinez D.A."/>
            <person name="Oliver B.G."/>
            <person name="Graeser Y."/>
            <person name="Goldberg J.M."/>
            <person name="Li W."/>
            <person name="Martinez-Rossi N.M."/>
            <person name="Monod M."/>
            <person name="Shelest E."/>
            <person name="Barton R.C."/>
            <person name="Birch E."/>
            <person name="Brakhage A.A."/>
            <person name="Chen Z."/>
            <person name="Gurr S.J."/>
            <person name="Heiman D."/>
            <person name="Heitman J."/>
            <person name="Kosti I."/>
            <person name="Rossi A."/>
            <person name="Saif S."/>
            <person name="Samalova M."/>
            <person name="Saunders C.W."/>
            <person name="Shea T."/>
            <person name="Summerbell R.C."/>
            <person name="Xu J."/>
            <person name="Young S."/>
            <person name="Zeng Q."/>
            <person name="Birren B.W."/>
            <person name="Cuomo C.A."/>
            <person name="White T.C."/>
        </authorList>
    </citation>
    <scope>NUCLEOTIDE SEQUENCE [LARGE SCALE GENOMIC DNA]</scope>
    <source>
        <strain evidence="2">ATCC MYA-4605 / CBS 113480</strain>
    </source>
</reference>
<dbReference type="OrthoDB" id="4662630at2759"/>
<accession>C5FW03</accession>
<dbReference type="VEuPathDB" id="FungiDB:MCYG_06906"/>
<organism evidence="1 2">
    <name type="scientific">Arthroderma otae (strain ATCC MYA-4605 / CBS 113480)</name>
    <name type="common">Microsporum canis</name>
    <dbReference type="NCBI Taxonomy" id="554155"/>
    <lineage>
        <taxon>Eukaryota</taxon>
        <taxon>Fungi</taxon>
        <taxon>Dikarya</taxon>
        <taxon>Ascomycota</taxon>
        <taxon>Pezizomycotina</taxon>
        <taxon>Eurotiomycetes</taxon>
        <taxon>Eurotiomycetidae</taxon>
        <taxon>Onygenales</taxon>
        <taxon>Arthrodermataceae</taxon>
        <taxon>Microsporum</taxon>
    </lineage>
</organism>
<dbReference type="HOGENOM" id="CLU_045407_0_0_1"/>
<evidence type="ECO:0000313" key="2">
    <source>
        <dbReference type="Proteomes" id="UP000002035"/>
    </source>
</evidence>
<dbReference type="RefSeq" id="XP_002844942.1">
    <property type="nucleotide sequence ID" value="XM_002844896.1"/>
</dbReference>
<proteinExistence type="predicted"/>
<dbReference type="GeneID" id="9227024"/>
<protein>
    <submittedName>
        <fullName evidence="1">Cysteine-rich secreted protein</fullName>
    </submittedName>
</protein>
<dbReference type="AlphaFoldDB" id="C5FW03"/>